<dbReference type="Proteomes" id="UP000297065">
    <property type="component" value="Chromosome"/>
</dbReference>
<dbReference type="InterPro" id="IPR001240">
    <property type="entry name" value="PRAI_dom"/>
</dbReference>
<comment type="catalytic activity">
    <reaction evidence="1 9">
        <text>N-(5-phospho-beta-D-ribosyl)anthranilate = 1-(2-carboxyphenylamino)-1-deoxy-D-ribulose 5-phosphate</text>
        <dbReference type="Rhea" id="RHEA:21540"/>
        <dbReference type="ChEBI" id="CHEBI:18277"/>
        <dbReference type="ChEBI" id="CHEBI:58613"/>
        <dbReference type="EC" id="5.3.1.24"/>
    </reaction>
</comment>
<dbReference type="PANTHER" id="PTHR42894:SF1">
    <property type="entry name" value="N-(5'-PHOSPHORIBOSYL)ANTHRANILATE ISOMERASE"/>
    <property type="match status" value="1"/>
</dbReference>
<sequence>MLIKFCGLTRQEDVDQATRLGAAMCGFIFHARSPRGISPAQAAGMDSGSLQRVGVFVNQGADEIRRIMDEARLDFAQLHGHQSVACAQAVGAERVIRVLWPDRYTHRALLYNDLQRNAEACAYFLLDAGLKGGGSGHRLDWSDLGSLLPPQPWLLAGGLSAINVGKALGMCSPAGVDFNSGVEDAPGRKNREKMAAAFMAANSKGNGYSL</sequence>
<evidence type="ECO:0000256" key="1">
    <source>
        <dbReference type="ARBA" id="ARBA00001164"/>
    </source>
</evidence>
<keyword evidence="5 9" id="KW-0028">Amino-acid biosynthesis</keyword>
<evidence type="ECO:0000313" key="12">
    <source>
        <dbReference type="Proteomes" id="UP000297065"/>
    </source>
</evidence>
<dbReference type="AlphaFoldDB" id="A0A4P7UHD7"/>
<gene>
    <name evidence="9" type="primary">trpF</name>
    <name evidence="11" type="ORF">DDIC_05460</name>
</gene>
<dbReference type="Pfam" id="PF00697">
    <property type="entry name" value="PRAI"/>
    <property type="match status" value="1"/>
</dbReference>
<protein>
    <recommendedName>
        <fullName evidence="4 9">N-(5'-phosphoribosyl)anthranilate isomerase</fullName>
        <shortName evidence="9">PRAI</shortName>
        <ecNumber evidence="3 9">5.3.1.24</ecNumber>
    </recommendedName>
</protein>
<dbReference type="GO" id="GO:0000162">
    <property type="term" value="P:L-tryptophan biosynthetic process"/>
    <property type="evidence" value="ECO:0007669"/>
    <property type="project" value="UniProtKB-UniRule"/>
</dbReference>
<dbReference type="UniPathway" id="UPA00035">
    <property type="reaction ID" value="UER00042"/>
</dbReference>
<dbReference type="CDD" id="cd00405">
    <property type="entry name" value="PRAI"/>
    <property type="match status" value="1"/>
</dbReference>
<accession>A0A4P7UHD7</accession>
<evidence type="ECO:0000256" key="7">
    <source>
        <dbReference type="ARBA" id="ARBA00023141"/>
    </source>
</evidence>
<dbReference type="EMBL" id="CP036295">
    <property type="protein sequence ID" value="QCC85329.1"/>
    <property type="molecule type" value="Genomic_DNA"/>
</dbReference>
<name>A0A4P7UHD7_DESDE</name>
<evidence type="ECO:0000256" key="4">
    <source>
        <dbReference type="ARBA" id="ARBA00022272"/>
    </source>
</evidence>
<dbReference type="PANTHER" id="PTHR42894">
    <property type="entry name" value="N-(5'-PHOSPHORIBOSYL)ANTHRANILATE ISOMERASE"/>
    <property type="match status" value="1"/>
</dbReference>
<evidence type="ECO:0000256" key="2">
    <source>
        <dbReference type="ARBA" id="ARBA00004664"/>
    </source>
</evidence>
<dbReference type="EC" id="5.3.1.24" evidence="3 9"/>
<evidence type="ECO:0000256" key="6">
    <source>
        <dbReference type="ARBA" id="ARBA00022822"/>
    </source>
</evidence>
<evidence type="ECO:0000313" key="11">
    <source>
        <dbReference type="EMBL" id="QCC85329.1"/>
    </source>
</evidence>
<dbReference type="InterPro" id="IPR011060">
    <property type="entry name" value="RibuloseP-bd_barrel"/>
</dbReference>
<comment type="similarity">
    <text evidence="9">Belongs to the TrpF family.</text>
</comment>
<keyword evidence="8 9" id="KW-0413">Isomerase</keyword>
<evidence type="ECO:0000256" key="5">
    <source>
        <dbReference type="ARBA" id="ARBA00022605"/>
    </source>
</evidence>
<dbReference type="InterPro" id="IPR013785">
    <property type="entry name" value="Aldolase_TIM"/>
</dbReference>
<comment type="pathway">
    <text evidence="2 9">Amino-acid biosynthesis; L-tryptophan biosynthesis; L-tryptophan from chorismate: step 3/5.</text>
</comment>
<reference evidence="11 12" key="1">
    <citation type="submission" date="2019-02" db="EMBL/GenBank/DDBJ databases">
        <title>Complete Genome Sequence of Desulfovibrio desulfuricans IC1, a Sulfonate Utilizing Anaerobe.</title>
        <authorList>
            <person name="Day L.A."/>
            <person name="De Leon K.B."/>
            <person name="Wall J.D."/>
        </authorList>
    </citation>
    <scope>NUCLEOTIDE SEQUENCE [LARGE SCALE GENOMIC DNA]</scope>
    <source>
        <strain evidence="11 12">IC1</strain>
    </source>
</reference>
<proteinExistence type="inferred from homology"/>
<evidence type="ECO:0000256" key="8">
    <source>
        <dbReference type="ARBA" id="ARBA00023235"/>
    </source>
</evidence>
<organism evidence="11 12">
    <name type="scientific">Desulfovibrio desulfuricans</name>
    <dbReference type="NCBI Taxonomy" id="876"/>
    <lineage>
        <taxon>Bacteria</taxon>
        <taxon>Pseudomonadati</taxon>
        <taxon>Thermodesulfobacteriota</taxon>
        <taxon>Desulfovibrionia</taxon>
        <taxon>Desulfovibrionales</taxon>
        <taxon>Desulfovibrionaceae</taxon>
        <taxon>Desulfovibrio</taxon>
    </lineage>
</organism>
<evidence type="ECO:0000259" key="10">
    <source>
        <dbReference type="Pfam" id="PF00697"/>
    </source>
</evidence>
<keyword evidence="7 9" id="KW-0057">Aromatic amino acid biosynthesis</keyword>
<dbReference type="Gene3D" id="3.20.20.70">
    <property type="entry name" value="Aldolase class I"/>
    <property type="match status" value="1"/>
</dbReference>
<dbReference type="HAMAP" id="MF_00135">
    <property type="entry name" value="PRAI"/>
    <property type="match status" value="1"/>
</dbReference>
<evidence type="ECO:0000256" key="9">
    <source>
        <dbReference type="HAMAP-Rule" id="MF_00135"/>
    </source>
</evidence>
<dbReference type="InterPro" id="IPR044643">
    <property type="entry name" value="TrpF_fam"/>
</dbReference>
<keyword evidence="6 9" id="KW-0822">Tryptophan biosynthesis</keyword>
<evidence type="ECO:0000256" key="3">
    <source>
        <dbReference type="ARBA" id="ARBA00012572"/>
    </source>
</evidence>
<dbReference type="OrthoDB" id="9796196at2"/>
<dbReference type="SUPFAM" id="SSF51366">
    <property type="entry name" value="Ribulose-phoshate binding barrel"/>
    <property type="match status" value="1"/>
</dbReference>
<feature type="domain" description="N-(5'phosphoribosyl) anthranilate isomerase (PRAI)" evidence="10">
    <location>
        <begin position="4"/>
        <end position="197"/>
    </location>
</feature>
<dbReference type="RefSeq" id="WP_136399503.1">
    <property type="nucleotide sequence ID" value="NZ_CP036295.1"/>
</dbReference>
<dbReference type="GO" id="GO:0004640">
    <property type="term" value="F:phosphoribosylanthranilate isomerase activity"/>
    <property type="evidence" value="ECO:0007669"/>
    <property type="project" value="UniProtKB-UniRule"/>
</dbReference>